<feature type="domain" description="Carbohydrate kinase FGGY N-terminal" evidence="11">
    <location>
        <begin position="4"/>
        <end position="216"/>
    </location>
</feature>
<dbReference type="InterPro" id="IPR050406">
    <property type="entry name" value="FGGY_Carb_Kinase"/>
</dbReference>
<accession>A0ABV5ZUX0</accession>
<dbReference type="GO" id="GO:0004856">
    <property type="term" value="F:D-xylulokinase activity"/>
    <property type="evidence" value="ECO:0007669"/>
    <property type="project" value="UniProtKB-EC"/>
</dbReference>
<dbReference type="PROSITE" id="PS00933">
    <property type="entry name" value="FGGY_KINASES_1"/>
    <property type="match status" value="1"/>
</dbReference>
<dbReference type="EC" id="2.7.1.17" evidence="8 10"/>
<gene>
    <name evidence="8 10 13" type="primary">xylB</name>
    <name evidence="13" type="ORF">ACFFQA_12190</name>
</gene>
<evidence type="ECO:0000259" key="11">
    <source>
        <dbReference type="Pfam" id="PF00370"/>
    </source>
</evidence>
<name>A0ABV5ZUX0_9PSEU</name>
<keyword evidence="14" id="KW-1185">Reference proteome</keyword>
<evidence type="ECO:0000256" key="1">
    <source>
        <dbReference type="ARBA" id="ARBA00009156"/>
    </source>
</evidence>
<dbReference type="RefSeq" id="WP_377851894.1">
    <property type="nucleotide sequence ID" value="NZ_JBHLZU010000010.1"/>
</dbReference>
<evidence type="ECO:0000256" key="10">
    <source>
        <dbReference type="RuleBase" id="RU364073"/>
    </source>
</evidence>
<keyword evidence="7 8" id="KW-0119">Carbohydrate metabolism</keyword>
<dbReference type="SUPFAM" id="SSF53067">
    <property type="entry name" value="Actin-like ATPase domain"/>
    <property type="match status" value="2"/>
</dbReference>
<dbReference type="InterPro" id="IPR043129">
    <property type="entry name" value="ATPase_NBD"/>
</dbReference>
<dbReference type="PIRSF" id="PIRSF000538">
    <property type="entry name" value="GlpK"/>
    <property type="match status" value="1"/>
</dbReference>
<comment type="function">
    <text evidence="8">Catalyzes the phosphorylation of D-xylulose to D-xylulose 5-phosphate.</text>
</comment>
<evidence type="ECO:0000256" key="4">
    <source>
        <dbReference type="ARBA" id="ARBA00022741"/>
    </source>
</evidence>
<dbReference type="InterPro" id="IPR006000">
    <property type="entry name" value="Xylulokinase"/>
</dbReference>
<evidence type="ECO:0000256" key="2">
    <source>
        <dbReference type="ARBA" id="ARBA00022629"/>
    </source>
</evidence>
<dbReference type="InterPro" id="IPR000577">
    <property type="entry name" value="Carb_kinase_FGGY"/>
</dbReference>
<protein>
    <recommendedName>
        <fullName evidence="8 10">Xylulose kinase</fullName>
        <shortName evidence="8 10">Xylulokinase</shortName>
        <ecNumber evidence="8 10">2.7.1.17</ecNumber>
    </recommendedName>
</protein>
<evidence type="ECO:0000256" key="9">
    <source>
        <dbReference type="RuleBase" id="RU003733"/>
    </source>
</evidence>
<evidence type="ECO:0000256" key="3">
    <source>
        <dbReference type="ARBA" id="ARBA00022679"/>
    </source>
</evidence>
<sequence>MTVVIGIDSSTQSSKAIAVDAASGQVLAEGRAAHPDGTEVHPDAWWRATQQALAEATAGLSEPVQAIAVAGQQHGMVTLDSEGEVVRPALLWNDNRSATQARRLTEDLGGPTRWAERTGSVPVASFTVSKLAWLAEHEPANADRTSRVLLPHDWITWRLAAPGTETATDRGDASGTGYFSPATGEWLPDLLTAALDGRAPELPRVLGPAEAAGRTPGGALLGAGTGDNMGAALGLGAGPGDVVVSLGTSGTVFAVAENPTAEPTGAVAGFCDATGRFLPLVCTLNAARVLTATATMLGVDLAGLDQLALRAEPGAGGLVLLPYLDGERTPQLPDASGTLVGLRRSNMTPENLARAAVEGMLSGLVDGLDALRRQGVEARRVLLVGGAARSAAVRAVAPLLFGVPVEVPEPAEYVALGAARQAAWALAGTAEPPAWSVRSEACAPGVADVGEELRAAYAAVRDQVHGQ</sequence>
<comment type="catalytic activity">
    <reaction evidence="8 10">
        <text>D-xylulose + ATP = D-xylulose 5-phosphate + ADP + H(+)</text>
        <dbReference type="Rhea" id="RHEA:10964"/>
        <dbReference type="ChEBI" id="CHEBI:15378"/>
        <dbReference type="ChEBI" id="CHEBI:17140"/>
        <dbReference type="ChEBI" id="CHEBI:30616"/>
        <dbReference type="ChEBI" id="CHEBI:57737"/>
        <dbReference type="ChEBI" id="CHEBI:456216"/>
        <dbReference type="EC" id="2.7.1.17"/>
    </reaction>
</comment>
<feature type="site" description="Important for activity" evidence="8">
    <location>
        <position position="8"/>
    </location>
</feature>
<dbReference type="Gene3D" id="3.30.420.40">
    <property type="match status" value="2"/>
</dbReference>
<dbReference type="CDD" id="cd07809">
    <property type="entry name" value="ASKHA_NBD_FGGY_BaXK-like"/>
    <property type="match status" value="1"/>
</dbReference>
<evidence type="ECO:0000259" key="12">
    <source>
        <dbReference type="Pfam" id="PF02782"/>
    </source>
</evidence>
<dbReference type="Proteomes" id="UP001589693">
    <property type="component" value="Unassembled WGS sequence"/>
</dbReference>
<keyword evidence="6 8" id="KW-0067">ATP-binding</keyword>
<feature type="domain" description="Carbohydrate kinase FGGY C-terminal" evidence="12">
    <location>
        <begin position="243"/>
        <end position="426"/>
    </location>
</feature>
<dbReference type="EMBL" id="JBHLZU010000010">
    <property type="protein sequence ID" value="MFB9904692.1"/>
    <property type="molecule type" value="Genomic_DNA"/>
</dbReference>
<dbReference type="HAMAP" id="MF_02220">
    <property type="entry name" value="XylB"/>
    <property type="match status" value="1"/>
</dbReference>
<dbReference type="NCBIfam" id="TIGR01312">
    <property type="entry name" value="XylB"/>
    <property type="match status" value="1"/>
</dbReference>
<dbReference type="PANTHER" id="PTHR43095:SF5">
    <property type="entry name" value="XYLULOSE KINASE"/>
    <property type="match status" value="1"/>
</dbReference>
<keyword evidence="3 8" id="KW-0808">Transferase</keyword>
<comment type="similarity">
    <text evidence="1 8 9">Belongs to the FGGY kinase family.</text>
</comment>
<dbReference type="PROSITE" id="PS00445">
    <property type="entry name" value="FGGY_KINASES_2"/>
    <property type="match status" value="1"/>
</dbReference>
<reference evidence="13 14" key="1">
    <citation type="submission" date="2024-09" db="EMBL/GenBank/DDBJ databases">
        <authorList>
            <person name="Sun Q."/>
            <person name="Mori K."/>
        </authorList>
    </citation>
    <scope>NUCLEOTIDE SEQUENCE [LARGE SCALE GENOMIC DNA]</scope>
    <source>
        <strain evidence="13 14">TBRC 7907</strain>
    </source>
</reference>
<dbReference type="Pfam" id="PF02782">
    <property type="entry name" value="FGGY_C"/>
    <property type="match status" value="1"/>
</dbReference>
<evidence type="ECO:0000256" key="8">
    <source>
        <dbReference type="HAMAP-Rule" id="MF_02220"/>
    </source>
</evidence>
<feature type="active site" description="Proton acceptor" evidence="8">
    <location>
        <position position="227"/>
    </location>
</feature>
<keyword evidence="4 8" id="KW-0547">Nucleotide-binding</keyword>
<keyword evidence="5 8" id="KW-0418">Kinase</keyword>
<feature type="binding site" evidence="8">
    <location>
        <begin position="73"/>
        <end position="74"/>
    </location>
    <ligand>
        <name>substrate</name>
    </ligand>
</feature>
<dbReference type="Pfam" id="PF00370">
    <property type="entry name" value="FGGY_N"/>
    <property type="match status" value="1"/>
</dbReference>
<evidence type="ECO:0000256" key="5">
    <source>
        <dbReference type="ARBA" id="ARBA00022777"/>
    </source>
</evidence>
<proteinExistence type="inferred from homology"/>
<evidence type="ECO:0000313" key="13">
    <source>
        <dbReference type="EMBL" id="MFB9904692.1"/>
    </source>
</evidence>
<evidence type="ECO:0000256" key="7">
    <source>
        <dbReference type="ARBA" id="ARBA00023277"/>
    </source>
</evidence>
<evidence type="ECO:0000313" key="14">
    <source>
        <dbReference type="Proteomes" id="UP001589693"/>
    </source>
</evidence>
<dbReference type="PANTHER" id="PTHR43095">
    <property type="entry name" value="SUGAR KINASE"/>
    <property type="match status" value="1"/>
</dbReference>
<comment type="caution">
    <text evidence="13">The sequence shown here is derived from an EMBL/GenBank/DDBJ whole genome shotgun (WGS) entry which is preliminary data.</text>
</comment>
<dbReference type="InterPro" id="IPR018483">
    <property type="entry name" value="Carb_kinase_FGGY_CS"/>
</dbReference>
<evidence type="ECO:0000256" key="6">
    <source>
        <dbReference type="ARBA" id="ARBA00022840"/>
    </source>
</evidence>
<dbReference type="InterPro" id="IPR018484">
    <property type="entry name" value="FGGY_N"/>
</dbReference>
<dbReference type="InterPro" id="IPR018485">
    <property type="entry name" value="FGGY_C"/>
</dbReference>
<keyword evidence="2 8" id="KW-0859">Xylose metabolism</keyword>
<organism evidence="13 14">
    <name type="scientific">Allokutzneria oryzae</name>
    <dbReference type="NCBI Taxonomy" id="1378989"/>
    <lineage>
        <taxon>Bacteria</taxon>
        <taxon>Bacillati</taxon>
        <taxon>Actinomycetota</taxon>
        <taxon>Actinomycetes</taxon>
        <taxon>Pseudonocardiales</taxon>
        <taxon>Pseudonocardiaceae</taxon>
        <taxon>Allokutzneria</taxon>
    </lineage>
</organism>